<accession>A0A3B9GWU2</accession>
<dbReference type="Pfam" id="PF13521">
    <property type="entry name" value="AAA_28"/>
    <property type="match status" value="1"/>
</dbReference>
<dbReference type="Gene3D" id="3.40.50.300">
    <property type="entry name" value="P-loop containing nucleotide triphosphate hydrolases"/>
    <property type="match status" value="1"/>
</dbReference>
<proteinExistence type="predicted"/>
<gene>
    <name evidence="2" type="ORF">DCG58_07190</name>
</gene>
<feature type="domain" description="NadR/Ttd14 AAA" evidence="1">
    <location>
        <begin position="42"/>
        <end position="208"/>
    </location>
</feature>
<sequence>MCAFAEGVAGKYPADAALQRASVLSLPASSQSGGSLLKRPIRIAIAGAHSTGKSSFLDEVEHPLKGAGLKVGRVADLARQARARGFPILRDHTIDSTLWIITEGLRQEAEAALAADVLLIDRPPIDALGYYDAAISSTGRLADEDGRSALLTLARWHLRQCDIVYLTELNPDIPLGPGRDTDSTFRQEAARAISELMDTASIPIRPLTSSNREAELEWVIAALR</sequence>
<evidence type="ECO:0000259" key="1">
    <source>
        <dbReference type="Pfam" id="PF13521"/>
    </source>
</evidence>
<dbReference type="AlphaFoldDB" id="A0A3B9GWU2"/>
<dbReference type="InterPro" id="IPR038727">
    <property type="entry name" value="NadR/Ttd14_AAA_dom"/>
</dbReference>
<organism evidence="2 3">
    <name type="scientific">Hyphomonas adhaerens</name>
    <dbReference type="NCBI Taxonomy" id="81029"/>
    <lineage>
        <taxon>Bacteria</taxon>
        <taxon>Pseudomonadati</taxon>
        <taxon>Pseudomonadota</taxon>
        <taxon>Alphaproteobacteria</taxon>
        <taxon>Hyphomonadales</taxon>
        <taxon>Hyphomonadaceae</taxon>
        <taxon>Hyphomonas</taxon>
    </lineage>
</organism>
<protein>
    <recommendedName>
        <fullName evidence="1">NadR/Ttd14 AAA domain-containing protein</fullName>
    </recommendedName>
</protein>
<dbReference type="Proteomes" id="UP000259610">
    <property type="component" value="Unassembled WGS sequence"/>
</dbReference>
<dbReference type="SUPFAM" id="SSF52540">
    <property type="entry name" value="P-loop containing nucleoside triphosphate hydrolases"/>
    <property type="match status" value="1"/>
</dbReference>
<dbReference type="InterPro" id="IPR027417">
    <property type="entry name" value="P-loop_NTPase"/>
</dbReference>
<evidence type="ECO:0000313" key="3">
    <source>
        <dbReference type="Proteomes" id="UP000259610"/>
    </source>
</evidence>
<comment type="caution">
    <text evidence="2">The sequence shown here is derived from an EMBL/GenBank/DDBJ whole genome shotgun (WGS) entry which is preliminary data.</text>
</comment>
<dbReference type="EMBL" id="DMAN01000157">
    <property type="protein sequence ID" value="HAE26925.1"/>
    <property type="molecule type" value="Genomic_DNA"/>
</dbReference>
<evidence type="ECO:0000313" key="2">
    <source>
        <dbReference type="EMBL" id="HAE26925.1"/>
    </source>
</evidence>
<name>A0A3B9GWU2_9PROT</name>
<reference evidence="2 3" key="1">
    <citation type="journal article" date="2018" name="Nat. Biotechnol.">
        <title>A standardized bacterial taxonomy based on genome phylogeny substantially revises the tree of life.</title>
        <authorList>
            <person name="Parks D.H."/>
            <person name="Chuvochina M."/>
            <person name="Waite D.W."/>
            <person name="Rinke C."/>
            <person name="Skarshewski A."/>
            <person name="Chaumeil P.A."/>
            <person name="Hugenholtz P."/>
        </authorList>
    </citation>
    <scope>NUCLEOTIDE SEQUENCE [LARGE SCALE GENOMIC DNA]</scope>
    <source>
        <strain evidence="2">UBA8733</strain>
    </source>
</reference>